<comment type="caution">
    <text evidence="4">The sequence shown here is derived from an EMBL/GenBank/DDBJ whole genome shotgun (WGS) entry which is preliminary data.</text>
</comment>
<evidence type="ECO:0000256" key="1">
    <source>
        <dbReference type="ARBA" id="ARBA00008676"/>
    </source>
</evidence>
<dbReference type="EMBL" id="AUZZ01002562">
    <property type="protein sequence ID" value="EQD59690.1"/>
    <property type="molecule type" value="Genomic_DNA"/>
</dbReference>
<sequence>LVLYDILDITSGRKPRFVRNFMSGAGDNLEALKRYVAAVRERSYPAPEHCF</sequence>
<dbReference type="GO" id="GO:0032259">
    <property type="term" value="P:methylation"/>
    <property type="evidence" value="ECO:0007669"/>
    <property type="project" value="UniProtKB-KW"/>
</dbReference>
<dbReference type="InterPro" id="IPR040442">
    <property type="entry name" value="Pyrv_kinase-like_dom_sf"/>
</dbReference>
<dbReference type="GO" id="GO:0008168">
    <property type="term" value="F:methyltransferase activity"/>
    <property type="evidence" value="ECO:0007669"/>
    <property type="project" value="UniProtKB-KW"/>
</dbReference>
<evidence type="ECO:0000256" key="2">
    <source>
        <dbReference type="ARBA" id="ARBA00012618"/>
    </source>
</evidence>
<proteinExistence type="inferred from homology"/>
<name>T1C0M1_9ZZZZ</name>
<dbReference type="GO" id="GO:0015940">
    <property type="term" value="P:pantothenate biosynthetic process"/>
    <property type="evidence" value="ECO:0007669"/>
    <property type="project" value="InterPro"/>
</dbReference>
<keyword evidence="3 4" id="KW-0808">Transferase</keyword>
<feature type="non-terminal residue" evidence="4">
    <location>
        <position position="1"/>
    </location>
</feature>
<evidence type="ECO:0000256" key="3">
    <source>
        <dbReference type="ARBA" id="ARBA00022679"/>
    </source>
</evidence>
<gene>
    <name evidence="4" type="ORF">B2A_03852</name>
</gene>
<keyword evidence="4" id="KW-0489">Methyltransferase</keyword>
<dbReference type="EC" id="2.1.2.11" evidence="2"/>
<dbReference type="InterPro" id="IPR003700">
    <property type="entry name" value="Pantoate_hydroxy_MeTrfase"/>
</dbReference>
<dbReference type="AlphaFoldDB" id="T1C0M1"/>
<dbReference type="SUPFAM" id="SSF51621">
    <property type="entry name" value="Phosphoenolpyruvate/pyruvate domain"/>
    <property type="match status" value="1"/>
</dbReference>
<dbReference type="GO" id="GO:0003864">
    <property type="term" value="F:3-methyl-2-oxobutanoate hydroxymethyltransferase activity"/>
    <property type="evidence" value="ECO:0007669"/>
    <property type="project" value="UniProtKB-EC"/>
</dbReference>
<reference evidence="4" key="2">
    <citation type="journal article" date="2014" name="ISME J.">
        <title>Microbial stratification in low pH oxic and suboxic macroscopic growths along an acid mine drainage.</title>
        <authorList>
            <person name="Mendez-Garcia C."/>
            <person name="Mesa V."/>
            <person name="Sprenger R.R."/>
            <person name="Richter M."/>
            <person name="Diez M.S."/>
            <person name="Solano J."/>
            <person name="Bargiela R."/>
            <person name="Golyshina O.V."/>
            <person name="Manteca A."/>
            <person name="Ramos J.L."/>
            <person name="Gallego J.R."/>
            <person name="Llorente I."/>
            <person name="Martins Dos Santos V.A."/>
            <person name="Jensen O.N."/>
            <person name="Pelaez A.I."/>
            <person name="Sanchez J."/>
            <person name="Ferrer M."/>
        </authorList>
    </citation>
    <scope>NUCLEOTIDE SEQUENCE</scope>
</reference>
<comment type="similarity">
    <text evidence="1">Belongs to the PanB family.</text>
</comment>
<dbReference type="InterPro" id="IPR015813">
    <property type="entry name" value="Pyrv/PenolPyrv_kinase-like_dom"/>
</dbReference>
<evidence type="ECO:0000313" key="4">
    <source>
        <dbReference type="EMBL" id="EQD59690.1"/>
    </source>
</evidence>
<protein>
    <recommendedName>
        <fullName evidence="2">3-methyl-2-oxobutanoate hydroxymethyltransferase</fullName>
        <ecNumber evidence="2">2.1.2.11</ecNumber>
    </recommendedName>
</protein>
<accession>T1C0M1</accession>
<dbReference type="Pfam" id="PF02548">
    <property type="entry name" value="Pantoate_transf"/>
    <property type="match status" value="1"/>
</dbReference>
<reference evidence="4" key="1">
    <citation type="submission" date="2013-08" db="EMBL/GenBank/DDBJ databases">
        <authorList>
            <person name="Mendez C."/>
            <person name="Richter M."/>
            <person name="Ferrer M."/>
            <person name="Sanchez J."/>
        </authorList>
    </citation>
    <scope>NUCLEOTIDE SEQUENCE</scope>
</reference>
<organism evidence="4">
    <name type="scientific">mine drainage metagenome</name>
    <dbReference type="NCBI Taxonomy" id="410659"/>
    <lineage>
        <taxon>unclassified sequences</taxon>
        <taxon>metagenomes</taxon>
        <taxon>ecological metagenomes</taxon>
    </lineage>
</organism>
<dbReference type="Gene3D" id="3.20.20.60">
    <property type="entry name" value="Phosphoenolpyruvate-binding domains"/>
    <property type="match status" value="1"/>
</dbReference>